<reference evidence="2" key="1">
    <citation type="journal article" date="2017" name="Front. Plant Sci.">
        <title>Climate Clever Clovers: New Paradigm to Reduce the Environmental Footprint of Ruminants by Breeding Low Methanogenic Forages Utilizing Haplotype Variation.</title>
        <authorList>
            <person name="Kaur P."/>
            <person name="Appels R."/>
            <person name="Bayer P.E."/>
            <person name="Keeble-Gagnere G."/>
            <person name="Wang J."/>
            <person name="Hirakawa H."/>
            <person name="Shirasawa K."/>
            <person name="Vercoe P."/>
            <person name="Stefanova K."/>
            <person name="Durmic Z."/>
            <person name="Nichols P."/>
            <person name="Revell C."/>
            <person name="Isobe S.N."/>
            <person name="Edwards D."/>
            <person name="Erskine W."/>
        </authorList>
    </citation>
    <scope>NUCLEOTIDE SEQUENCE [LARGE SCALE GENOMIC DNA]</scope>
    <source>
        <strain evidence="2">cv. Daliak</strain>
    </source>
</reference>
<evidence type="ECO:0000313" key="1">
    <source>
        <dbReference type="EMBL" id="GAU34547.1"/>
    </source>
</evidence>
<keyword evidence="2" id="KW-1185">Reference proteome</keyword>
<sequence>MVFAEGVMVVVVEIERNWLVRVQEIYLMKEKVEVIVVVYAEAFFVMENPLEDDV</sequence>
<gene>
    <name evidence="1" type="ORF">TSUD_219310</name>
</gene>
<proteinExistence type="predicted"/>
<protein>
    <submittedName>
        <fullName evidence="1">Uncharacterized protein</fullName>
    </submittedName>
</protein>
<dbReference type="AlphaFoldDB" id="A0A2Z6NWX4"/>
<dbReference type="Proteomes" id="UP000242715">
    <property type="component" value="Unassembled WGS sequence"/>
</dbReference>
<organism evidence="1 2">
    <name type="scientific">Trifolium subterraneum</name>
    <name type="common">Subterranean clover</name>
    <dbReference type="NCBI Taxonomy" id="3900"/>
    <lineage>
        <taxon>Eukaryota</taxon>
        <taxon>Viridiplantae</taxon>
        <taxon>Streptophyta</taxon>
        <taxon>Embryophyta</taxon>
        <taxon>Tracheophyta</taxon>
        <taxon>Spermatophyta</taxon>
        <taxon>Magnoliopsida</taxon>
        <taxon>eudicotyledons</taxon>
        <taxon>Gunneridae</taxon>
        <taxon>Pentapetalae</taxon>
        <taxon>rosids</taxon>
        <taxon>fabids</taxon>
        <taxon>Fabales</taxon>
        <taxon>Fabaceae</taxon>
        <taxon>Papilionoideae</taxon>
        <taxon>50 kb inversion clade</taxon>
        <taxon>NPAAA clade</taxon>
        <taxon>Hologalegina</taxon>
        <taxon>IRL clade</taxon>
        <taxon>Trifolieae</taxon>
        <taxon>Trifolium</taxon>
    </lineage>
</organism>
<name>A0A2Z6NWX4_TRISU</name>
<evidence type="ECO:0000313" key="2">
    <source>
        <dbReference type="Proteomes" id="UP000242715"/>
    </source>
</evidence>
<dbReference type="EMBL" id="DF973559">
    <property type="protein sequence ID" value="GAU34547.1"/>
    <property type="molecule type" value="Genomic_DNA"/>
</dbReference>
<accession>A0A2Z6NWX4</accession>